<evidence type="ECO:0000313" key="2">
    <source>
        <dbReference type="Proteomes" id="UP000182658"/>
    </source>
</evidence>
<name>A0A1J7JZW8_9PEZI</name>
<accession>A0A1J7JZW8</accession>
<dbReference type="STRING" id="1408157.A0A1J7JZW8"/>
<dbReference type="InParanoid" id="A0A1J7JZW8"/>
<organism evidence="1 2">
    <name type="scientific">Coniochaeta ligniaria NRRL 30616</name>
    <dbReference type="NCBI Taxonomy" id="1408157"/>
    <lineage>
        <taxon>Eukaryota</taxon>
        <taxon>Fungi</taxon>
        <taxon>Dikarya</taxon>
        <taxon>Ascomycota</taxon>
        <taxon>Pezizomycotina</taxon>
        <taxon>Sordariomycetes</taxon>
        <taxon>Sordariomycetidae</taxon>
        <taxon>Coniochaetales</taxon>
        <taxon>Coniochaetaceae</taxon>
        <taxon>Coniochaeta</taxon>
    </lineage>
</organism>
<protein>
    <submittedName>
        <fullName evidence="1">Uncharacterized protein</fullName>
    </submittedName>
</protein>
<dbReference type="EMBL" id="KV875093">
    <property type="protein sequence ID" value="OIW35712.1"/>
    <property type="molecule type" value="Genomic_DNA"/>
</dbReference>
<dbReference type="AlphaFoldDB" id="A0A1J7JZW8"/>
<gene>
    <name evidence="1" type="ORF">CONLIGDRAFT_639967</name>
</gene>
<keyword evidence="2" id="KW-1185">Reference proteome</keyword>
<sequence>MQFIKEHSDLAVPKSLHTPTTRLIRRQSVQHSRGVFEAWANNVKFKWDMETIRRMMQRRPVPAEPMISIIDQFPFRSKAMASRPSANDNGPFPLRYDDFLHRNTL</sequence>
<dbReference type="OrthoDB" id="10003767at2759"/>
<dbReference type="Proteomes" id="UP000182658">
    <property type="component" value="Unassembled WGS sequence"/>
</dbReference>
<reference evidence="1 2" key="1">
    <citation type="submission" date="2016-10" db="EMBL/GenBank/DDBJ databases">
        <title>Draft genome sequence of Coniochaeta ligniaria NRRL30616, a lignocellulolytic fungus for bioabatement of inhibitors in plant biomass hydrolysates.</title>
        <authorList>
            <consortium name="DOE Joint Genome Institute"/>
            <person name="Jimenez D.J."/>
            <person name="Hector R.E."/>
            <person name="Riley R."/>
            <person name="Sun H."/>
            <person name="Grigoriev I.V."/>
            <person name="Van Elsas J.D."/>
            <person name="Nichols N.N."/>
        </authorList>
    </citation>
    <scope>NUCLEOTIDE SEQUENCE [LARGE SCALE GENOMIC DNA]</scope>
    <source>
        <strain evidence="1 2">NRRL 30616</strain>
    </source>
</reference>
<evidence type="ECO:0000313" key="1">
    <source>
        <dbReference type="EMBL" id="OIW35712.1"/>
    </source>
</evidence>
<proteinExistence type="predicted"/>